<name>A0ABQ6B2X2_9BRAD</name>
<keyword evidence="2" id="KW-1185">Reference proteome</keyword>
<reference evidence="2" key="1">
    <citation type="journal article" date="2019" name="Int. J. Syst. Evol. Microbiol.">
        <title>The Global Catalogue of Microorganisms (GCM) 10K type strain sequencing project: providing services to taxonomists for standard genome sequencing and annotation.</title>
        <authorList>
            <consortium name="The Broad Institute Genomics Platform"/>
            <consortium name="The Broad Institute Genome Sequencing Center for Infectious Disease"/>
            <person name="Wu L."/>
            <person name="Ma J."/>
        </authorList>
    </citation>
    <scope>NUCLEOTIDE SEQUENCE [LARGE SCALE GENOMIC DNA]</scope>
    <source>
        <strain evidence="2">NBRC 102520</strain>
    </source>
</reference>
<evidence type="ECO:0000313" key="1">
    <source>
        <dbReference type="EMBL" id="GLR86432.1"/>
    </source>
</evidence>
<accession>A0ABQ6B2X2</accession>
<proteinExistence type="predicted"/>
<protein>
    <submittedName>
        <fullName evidence="1">Uncharacterized protein</fullName>
    </submittedName>
</protein>
<comment type="caution">
    <text evidence="1">The sequence shown here is derived from an EMBL/GenBank/DDBJ whole genome shotgun (WGS) entry which is preliminary data.</text>
</comment>
<organism evidence="1 2">
    <name type="scientific">Bradyrhizobium iriomotense</name>
    <dbReference type="NCBI Taxonomy" id="441950"/>
    <lineage>
        <taxon>Bacteria</taxon>
        <taxon>Pseudomonadati</taxon>
        <taxon>Pseudomonadota</taxon>
        <taxon>Alphaproteobacteria</taxon>
        <taxon>Hyphomicrobiales</taxon>
        <taxon>Nitrobacteraceae</taxon>
        <taxon>Bradyrhizobium</taxon>
    </lineage>
</organism>
<dbReference type="Proteomes" id="UP001156905">
    <property type="component" value="Unassembled WGS sequence"/>
</dbReference>
<evidence type="ECO:0000313" key="2">
    <source>
        <dbReference type="Proteomes" id="UP001156905"/>
    </source>
</evidence>
<dbReference type="EMBL" id="BSOW01000010">
    <property type="protein sequence ID" value="GLR86432.1"/>
    <property type="molecule type" value="Genomic_DNA"/>
</dbReference>
<sequence length="62" mass="6547">MALVTVRPTGIDTAIADEIAAHANPGMEEAAEALTWGADESMRRCGAPRHGQSPTMRSLCHS</sequence>
<gene>
    <name evidence="1" type="ORF">GCM10007857_31430</name>
</gene>